<dbReference type="OMA" id="MCEVEEI"/>
<dbReference type="OrthoDB" id="5984724at2759"/>
<name>A0A026WVN4_OOCBI</name>
<dbReference type="AlphaFoldDB" id="A0A026WVN4"/>
<dbReference type="EMBL" id="KK107084">
    <property type="protein sequence ID" value="EZA60058.1"/>
    <property type="molecule type" value="Genomic_DNA"/>
</dbReference>
<dbReference type="Proteomes" id="UP000053097">
    <property type="component" value="Unassembled WGS sequence"/>
</dbReference>
<organism evidence="2 3">
    <name type="scientific">Ooceraea biroi</name>
    <name type="common">Clonal raider ant</name>
    <name type="synonym">Cerapachys biroi</name>
    <dbReference type="NCBI Taxonomy" id="2015173"/>
    <lineage>
        <taxon>Eukaryota</taxon>
        <taxon>Metazoa</taxon>
        <taxon>Ecdysozoa</taxon>
        <taxon>Arthropoda</taxon>
        <taxon>Hexapoda</taxon>
        <taxon>Insecta</taxon>
        <taxon>Pterygota</taxon>
        <taxon>Neoptera</taxon>
        <taxon>Endopterygota</taxon>
        <taxon>Hymenoptera</taxon>
        <taxon>Apocrita</taxon>
        <taxon>Aculeata</taxon>
        <taxon>Formicoidea</taxon>
        <taxon>Formicidae</taxon>
        <taxon>Dorylinae</taxon>
        <taxon>Ooceraea</taxon>
    </lineage>
</organism>
<dbReference type="InterPro" id="IPR040676">
    <property type="entry name" value="DUF5641"/>
</dbReference>
<gene>
    <name evidence="2" type="ORF">X777_15544</name>
</gene>
<dbReference type="Pfam" id="PF18701">
    <property type="entry name" value="DUF5641"/>
    <property type="match status" value="1"/>
</dbReference>
<keyword evidence="3" id="KW-1185">Reference proteome</keyword>
<feature type="non-terminal residue" evidence="2">
    <location>
        <position position="1"/>
    </location>
</feature>
<protein>
    <recommendedName>
        <fullName evidence="1">DUF5641 domain-containing protein</fullName>
    </recommendedName>
</protein>
<feature type="domain" description="DUF5641" evidence="1">
    <location>
        <begin position="54"/>
        <end position="147"/>
    </location>
</feature>
<evidence type="ECO:0000313" key="3">
    <source>
        <dbReference type="Proteomes" id="UP000053097"/>
    </source>
</evidence>
<dbReference type="PANTHER" id="PTHR47331">
    <property type="entry name" value="PHD-TYPE DOMAIN-CONTAINING PROTEIN"/>
    <property type="match status" value="1"/>
</dbReference>
<dbReference type="STRING" id="2015173.A0A026WVN4"/>
<sequence>PAFRDLFTSMITDNSLSDDPSDVEALTPAHFLIGSLLATLLEPSLEHVPTSRLSRWQSLRQTIDRFWTRWSREYLQRLQAVSKWKHPSRQIMVGSLVLLIDDRLPPSKWLLGRIIQTYAGADGLIRVATVRTADSVFKRPIVKLCPLPTPD</sequence>
<accession>A0A026WVN4</accession>
<reference evidence="2 3" key="1">
    <citation type="journal article" date="2014" name="Curr. Biol.">
        <title>The genome of the clonal raider ant Cerapachys biroi.</title>
        <authorList>
            <person name="Oxley P.R."/>
            <person name="Ji L."/>
            <person name="Fetter-Pruneda I."/>
            <person name="McKenzie S.K."/>
            <person name="Li C."/>
            <person name="Hu H."/>
            <person name="Zhang G."/>
            <person name="Kronauer D.J."/>
        </authorList>
    </citation>
    <scope>NUCLEOTIDE SEQUENCE [LARGE SCALE GENOMIC DNA]</scope>
</reference>
<proteinExistence type="predicted"/>
<evidence type="ECO:0000259" key="1">
    <source>
        <dbReference type="Pfam" id="PF18701"/>
    </source>
</evidence>
<evidence type="ECO:0000313" key="2">
    <source>
        <dbReference type="EMBL" id="EZA60058.1"/>
    </source>
</evidence>